<feature type="coiled-coil region" evidence="1">
    <location>
        <begin position="405"/>
        <end position="569"/>
    </location>
</feature>
<feature type="region of interest" description="Disordered" evidence="2">
    <location>
        <begin position="764"/>
        <end position="784"/>
    </location>
</feature>
<organism evidence="4 5">
    <name type="scientific">Pyronema omphalodes (strain CBS 100304)</name>
    <name type="common">Pyronema confluens</name>
    <dbReference type="NCBI Taxonomy" id="1076935"/>
    <lineage>
        <taxon>Eukaryota</taxon>
        <taxon>Fungi</taxon>
        <taxon>Dikarya</taxon>
        <taxon>Ascomycota</taxon>
        <taxon>Pezizomycotina</taxon>
        <taxon>Pezizomycetes</taxon>
        <taxon>Pezizales</taxon>
        <taxon>Pyronemataceae</taxon>
        <taxon>Pyronema</taxon>
    </lineage>
</organism>
<evidence type="ECO:0000313" key="5">
    <source>
        <dbReference type="Proteomes" id="UP000018144"/>
    </source>
</evidence>
<accession>U4LHZ4</accession>
<gene>
    <name evidence="4" type="ORF">PCON_10042</name>
</gene>
<feature type="coiled-coil region" evidence="1">
    <location>
        <begin position="910"/>
        <end position="951"/>
    </location>
</feature>
<dbReference type="GO" id="GO:0000793">
    <property type="term" value="C:condensed chromosome"/>
    <property type="evidence" value="ECO:0007669"/>
    <property type="project" value="TreeGrafter"/>
</dbReference>
<dbReference type="Proteomes" id="UP000018144">
    <property type="component" value="Unassembled WGS sequence"/>
</dbReference>
<feature type="region of interest" description="Disordered" evidence="2">
    <location>
        <begin position="1"/>
        <end position="147"/>
    </location>
</feature>
<dbReference type="PANTHER" id="PTHR43941">
    <property type="entry name" value="STRUCTURAL MAINTENANCE OF CHROMOSOMES PROTEIN 2"/>
    <property type="match status" value="1"/>
</dbReference>
<name>U4LHZ4_PYROM</name>
<feature type="compositionally biased region" description="Basic and acidic residues" evidence="2">
    <location>
        <begin position="671"/>
        <end position="691"/>
    </location>
</feature>
<feature type="compositionally biased region" description="Low complexity" evidence="2">
    <location>
        <begin position="772"/>
        <end position="783"/>
    </location>
</feature>
<keyword evidence="5" id="KW-1185">Reference proteome</keyword>
<protein>
    <recommendedName>
        <fullName evidence="3">DUF7603 domain-containing protein</fullName>
    </recommendedName>
</protein>
<dbReference type="STRING" id="1076935.U4LHZ4"/>
<keyword evidence="1" id="KW-0175">Coiled coil</keyword>
<feature type="region of interest" description="Disordered" evidence="2">
    <location>
        <begin position="669"/>
        <end position="691"/>
    </location>
</feature>
<sequence>MSSTATFQNQAPDRYSSDRSPPNIFSHVASPFNSPPPLTKQSIVSPRQSPIRRKPVPQPIGSTPTLPAASLNNPGRTTPEHFPKPPTHRPSLSPALKSPEPTPPITQTVELFDGYPYPDSPVLPAPHIISGGPNRLYREEQPRSHPGQWDVATARVSAPVPSQQRAFPRPPVSPNHARFISVSSLNTSTNRSRIIEPAITQHIRSVSASTTQANTKMATTMMPPQQPHIAIPDLSGSIETDDSRKSKSPSRFTNFFRWGSQSEQGGNVGPPEVRIDEHGNRASLAPSVAISPKSKYLPSAIDTSLANGRDGGLSPRTGVFSEVDMFPNSPTTVEAIEQEVRMVSADLAASIRREMDLEDLIERLQAEAAARGDGETNTTIDQRRTSDYFSDIGTPVRIGSKDVEKMDAEKTVRRVEQEKAQMRLELLEQVQAEREKRRLAEHQARELEDLVNKTSGIAPVSPDALPKILNLEKQLLEAKRRLSEERSMKENFQTLLSSLKAELDACQAERDNFKNEIVPELQSRVEGLETEAAENQKLSYDTTRLQQEIEKLKSENASLTASNKEKSDSLPDFKIAPLPKLQQLQTGGSAPKNRYSMSGPPTSFTPPTGRNSMIAPMSPMSGLAAKDRESLLERLKDVEAQRDALHKALKGLRDRQVYESKKARAKIASLETERERARNPSKQRSRDTEVSALRREVDRLRQRADDALDQKFVCERSLVTLKMDLEKAEQETTTLRALLQEHDDLLAQHDELRNSHQRLSKEISELKHGRSRSNSNPSQPSMSLQQAYKDLQLLHERSLQRLDQLEADGESPDDAAKLAAANAANAATIEKLRSSLSEAEAERDLALAESAGHRARADSLARAESQHMVEERSLAVQLRISSERCEELALQVRAQIDSNAALRDRLAECIQRGENEQKASAKKINELQNKLRQLEDRVVEAQQMAEDAVVAHEDEIRRIKETHTSQLKRLRASTLKIPSPGSRSPTTSPLLRTPNLEWTSVRKLSQADASKTEVLLKRIKDLERALGDADDEMSEVVHRMNAAQIEVLELQTERDEALRSTKRMKAELAVHQAKLTGFL</sequence>
<dbReference type="AlphaFoldDB" id="U4LHZ4"/>
<feature type="coiled-coil region" evidence="1">
    <location>
        <begin position="1012"/>
        <end position="1060"/>
    </location>
</feature>
<dbReference type="GO" id="GO:0007076">
    <property type="term" value="P:mitotic chromosome condensation"/>
    <property type="evidence" value="ECO:0007669"/>
    <property type="project" value="TreeGrafter"/>
</dbReference>
<dbReference type="EMBL" id="HF935541">
    <property type="protein sequence ID" value="CCX31152.1"/>
    <property type="molecule type" value="Genomic_DNA"/>
</dbReference>
<feature type="region of interest" description="Disordered" evidence="2">
    <location>
        <begin position="584"/>
        <end position="607"/>
    </location>
</feature>
<feature type="domain" description="DUF7603" evidence="3">
    <location>
        <begin position="828"/>
        <end position="936"/>
    </location>
</feature>
<dbReference type="OMA" id="IRTLEWE"/>
<evidence type="ECO:0000313" key="4">
    <source>
        <dbReference type="EMBL" id="CCX31152.1"/>
    </source>
</evidence>
<feature type="coiled-coil region" evidence="1">
    <location>
        <begin position="628"/>
        <end position="655"/>
    </location>
</feature>
<evidence type="ECO:0000256" key="1">
    <source>
        <dbReference type="SAM" id="Coils"/>
    </source>
</evidence>
<dbReference type="PANTHER" id="PTHR43941:SF1">
    <property type="entry name" value="STRUCTURAL MAINTENANCE OF CHROMOSOMES PROTEIN 2"/>
    <property type="match status" value="1"/>
</dbReference>
<feature type="compositionally biased region" description="Polar residues" evidence="2">
    <location>
        <begin position="39"/>
        <end position="48"/>
    </location>
</feature>
<dbReference type="GO" id="GO:0000796">
    <property type="term" value="C:condensin complex"/>
    <property type="evidence" value="ECO:0007669"/>
    <property type="project" value="TreeGrafter"/>
</dbReference>
<evidence type="ECO:0000259" key="3">
    <source>
        <dbReference type="Pfam" id="PF24554"/>
    </source>
</evidence>
<dbReference type="GO" id="GO:0000785">
    <property type="term" value="C:chromatin"/>
    <property type="evidence" value="ECO:0007669"/>
    <property type="project" value="TreeGrafter"/>
</dbReference>
<dbReference type="InterPro" id="IPR056023">
    <property type="entry name" value="DUF7603"/>
</dbReference>
<reference evidence="4 5" key="1">
    <citation type="journal article" date="2013" name="PLoS Genet.">
        <title>The genome and development-dependent transcriptomes of Pyronema confluens: a window into fungal evolution.</title>
        <authorList>
            <person name="Traeger S."/>
            <person name="Altegoer F."/>
            <person name="Freitag M."/>
            <person name="Gabaldon T."/>
            <person name="Kempken F."/>
            <person name="Kumar A."/>
            <person name="Marcet-Houben M."/>
            <person name="Poggeler S."/>
            <person name="Stajich J.E."/>
            <person name="Nowrousian M."/>
        </authorList>
    </citation>
    <scope>NUCLEOTIDE SEQUENCE [LARGE SCALE GENOMIC DNA]</scope>
    <source>
        <strain evidence="5">CBS 100304</strain>
        <tissue evidence="4">Vegetative mycelium</tissue>
    </source>
</reference>
<feature type="compositionally biased region" description="Polar residues" evidence="2">
    <location>
        <begin position="1"/>
        <end position="11"/>
    </location>
</feature>
<feature type="compositionally biased region" description="Polar residues" evidence="2">
    <location>
        <begin position="60"/>
        <end position="76"/>
    </location>
</feature>
<dbReference type="GO" id="GO:0003682">
    <property type="term" value="F:chromatin binding"/>
    <property type="evidence" value="ECO:0007669"/>
    <property type="project" value="TreeGrafter"/>
</dbReference>
<dbReference type="eggNOG" id="ENOG502QU2M">
    <property type="taxonomic scope" value="Eukaryota"/>
</dbReference>
<feature type="compositionally biased region" description="Low complexity" evidence="2">
    <location>
        <begin position="598"/>
        <end position="607"/>
    </location>
</feature>
<proteinExistence type="predicted"/>
<evidence type="ECO:0000256" key="2">
    <source>
        <dbReference type="SAM" id="MobiDB-lite"/>
    </source>
</evidence>
<dbReference type="Pfam" id="PF24554">
    <property type="entry name" value="DUF7603"/>
    <property type="match status" value="1"/>
</dbReference>
<dbReference type="OrthoDB" id="5395440at2759"/>